<name>A0AAV4Y2H0_CAEEX</name>
<gene>
    <name evidence="2" type="primary">AVEN_155880_1</name>
    <name evidence="2" type="ORF">CEXT_87711</name>
</gene>
<evidence type="ECO:0000256" key="1">
    <source>
        <dbReference type="SAM" id="MobiDB-lite"/>
    </source>
</evidence>
<keyword evidence="3" id="KW-1185">Reference proteome</keyword>
<comment type="caution">
    <text evidence="2">The sequence shown here is derived from an EMBL/GenBank/DDBJ whole genome shotgun (WGS) entry which is preliminary data.</text>
</comment>
<protein>
    <submittedName>
        <fullName evidence="2">Uncharacterized protein</fullName>
    </submittedName>
</protein>
<accession>A0AAV4Y2H0</accession>
<evidence type="ECO:0000313" key="3">
    <source>
        <dbReference type="Proteomes" id="UP001054945"/>
    </source>
</evidence>
<dbReference type="AlphaFoldDB" id="A0AAV4Y2H0"/>
<feature type="region of interest" description="Disordered" evidence="1">
    <location>
        <begin position="23"/>
        <end position="46"/>
    </location>
</feature>
<dbReference type="Proteomes" id="UP001054945">
    <property type="component" value="Unassembled WGS sequence"/>
</dbReference>
<reference evidence="2 3" key="1">
    <citation type="submission" date="2021-06" db="EMBL/GenBank/DDBJ databases">
        <title>Caerostris extrusa draft genome.</title>
        <authorList>
            <person name="Kono N."/>
            <person name="Arakawa K."/>
        </authorList>
    </citation>
    <scope>NUCLEOTIDE SEQUENCE [LARGE SCALE GENOMIC DNA]</scope>
</reference>
<evidence type="ECO:0000313" key="2">
    <source>
        <dbReference type="EMBL" id="GIZ01185.1"/>
    </source>
</evidence>
<dbReference type="EMBL" id="BPLR01018635">
    <property type="protein sequence ID" value="GIZ01185.1"/>
    <property type="molecule type" value="Genomic_DNA"/>
</dbReference>
<feature type="compositionally biased region" description="Polar residues" evidence="1">
    <location>
        <begin position="30"/>
        <end position="46"/>
    </location>
</feature>
<organism evidence="2 3">
    <name type="scientific">Caerostris extrusa</name>
    <name type="common">Bark spider</name>
    <name type="synonym">Caerostris bankana</name>
    <dbReference type="NCBI Taxonomy" id="172846"/>
    <lineage>
        <taxon>Eukaryota</taxon>
        <taxon>Metazoa</taxon>
        <taxon>Ecdysozoa</taxon>
        <taxon>Arthropoda</taxon>
        <taxon>Chelicerata</taxon>
        <taxon>Arachnida</taxon>
        <taxon>Araneae</taxon>
        <taxon>Araneomorphae</taxon>
        <taxon>Entelegynae</taxon>
        <taxon>Araneoidea</taxon>
        <taxon>Araneidae</taxon>
        <taxon>Caerostris</taxon>
    </lineage>
</organism>
<sequence>MKEDIHHRAIVSASKIPQLIKHPQFEDIQKNSTPSEGNSTAKNSDSCEFSINDSTKDSKTSCSCTCCLFEKEKIKAYIKDLRDRIQILAVELIKCKNSNQLLKKDITTARAVVKREIGRNVENFEDLLKKAQEHGWKGHQEQILSLKKRIKGTERQTKKRKVNKEMEHQIACIREQLDATPKEENDVFLSHLREIEKKTKFCLEDKSKLKRALDKEKRKRIFFSARSLNWKRKRIPIRKYVNLRKKRWHVEKMTKKN</sequence>
<proteinExistence type="predicted"/>